<reference evidence="1" key="3">
    <citation type="submission" date="2025-09" db="UniProtKB">
        <authorList>
            <consortium name="Ensembl"/>
        </authorList>
    </citation>
    <scope>IDENTIFICATION</scope>
</reference>
<sequence length="92" mass="10711">MNRTSKLWYDSIHLSDEGLSHMLKQIEGQLLNDQKVQVRIKSEFESNAARQTEKTSQTGKLRFPSLLQYSNIQFYIFLINSDCSNVCFCCKN</sequence>
<dbReference type="AlphaFoldDB" id="H2XUS0"/>
<keyword evidence="2" id="KW-1185">Reference proteome</keyword>
<name>H2XUS0_CIOIN</name>
<reference evidence="1" key="2">
    <citation type="submission" date="2025-08" db="UniProtKB">
        <authorList>
            <consortium name="Ensembl"/>
        </authorList>
    </citation>
    <scope>IDENTIFICATION</scope>
</reference>
<evidence type="ECO:0000313" key="2">
    <source>
        <dbReference type="Proteomes" id="UP000008144"/>
    </source>
</evidence>
<accession>H2XUS0</accession>
<dbReference type="HOGENOM" id="CLU_2412578_0_0_1"/>
<organism evidence="1 2">
    <name type="scientific">Ciona intestinalis</name>
    <name type="common">Transparent sea squirt</name>
    <name type="synonym">Ascidia intestinalis</name>
    <dbReference type="NCBI Taxonomy" id="7719"/>
    <lineage>
        <taxon>Eukaryota</taxon>
        <taxon>Metazoa</taxon>
        <taxon>Chordata</taxon>
        <taxon>Tunicata</taxon>
        <taxon>Ascidiacea</taxon>
        <taxon>Phlebobranchia</taxon>
        <taxon>Cionidae</taxon>
        <taxon>Ciona</taxon>
    </lineage>
</organism>
<proteinExistence type="predicted"/>
<protein>
    <submittedName>
        <fullName evidence="1">Uncharacterized protein</fullName>
    </submittedName>
</protein>
<dbReference type="Ensembl" id="ENSCINT00000036596.1">
    <property type="protein sequence ID" value="ENSCINP00000033404.1"/>
    <property type="gene ID" value="ENSCING00000023052.1"/>
</dbReference>
<reference evidence="2" key="1">
    <citation type="journal article" date="2002" name="Science">
        <title>The draft genome of Ciona intestinalis: insights into chordate and vertebrate origins.</title>
        <authorList>
            <person name="Dehal P."/>
            <person name="Satou Y."/>
            <person name="Campbell R.K."/>
            <person name="Chapman J."/>
            <person name="Degnan B."/>
            <person name="De Tomaso A."/>
            <person name="Davidson B."/>
            <person name="Di Gregorio A."/>
            <person name="Gelpke M."/>
            <person name="Goodstein D.M."/>
            <person name="Harafuji N."/>
            <person name="Hastings K.E."/>
            <person name="Ho I."/>
            <person name="Hotta K."/>
            <person name="Huang W."/>
            <person name="Kawashima T."/>
            <person name="Lemaire P."/>
            <person name="Martinez D."/>
            <person name="Meinertzhagen I.A."/>
            <person name="Necula S."/>
            <person name="Nonaka M."/>
            <person name="Putnam N."/>
            <person name="Rash S."/>
            <person name="Saiga H."/>
            <person name="Satake M."/>
            <person name="Terry A."/>
            <person name="Yamada L."/>
            <person name="Wang H.G."/>
            <person name="Awazu S."/>
            <person name="Azumi K."/>
            <person name="Boore J."/>
            <person name="Branno M."/>
            <person name="Chin-Bow S."/>
            <person name="DeSantis R."/>
            <person name="Doyle S."/>
            <person name="Francino P."/>
            <person name="Keys D.N."/>
            <person name="Haga S."/>
            <person name="Hayashi H."/>
            <person name="Hino K."/>
            <person name="Imai K.S."/>
            <person name="Inaba K."/>
            <person name="Kano S."/>
            <person name="Kobayashi K."/>
            <person name="Kobayashi M."/>
            <person name="Lee B.I."/>
            <person name="Makabe K.W."/>
            <person name="Manohar C."/>
            <person name="Matassi G."/>
            <person name="Medina M."/>
            <person name="Mochizuki Y."/>
            <person name="Mount S."/>
            <person name="Morishita T."/>
            <person name="Miura S."/>
            <person name="Nakayama A."/>
            <person name="Nishizaka S."/>
            <person name="Nomoto H."/>
            <person name="Ohta F."/>
            <person name="Oishi K."/>
            <person name="Rigoutsos I."/>
            <person name="Sano M."/>
            <person name="Sasaki A."/>
            <person name="Sasakura Y."/>
            <person name="Shoguchi E."/>
            <person name="Shin-i T."/>
            <person name="Spagnuolo A."/>
            <person name="Stainier D."/>
            <person name="Suzuki M.M."/>
            <person name="Tassy O."/>
            <person name="Takatori N."/>
            <person name="Tokuoka M."/>
            <person name="Yagi K."/>
            <person name="Yoshizaki F."/>
            <person name="Wada S."/>
            <person name="Zhang C."/>
            <person name="Hyatt P.D."/>
            <person name="Larimer F."/>
            <person name="Detter C."/>
            <person name="Doggett N."/>
            <person name="Glavina T."/>
            <person name="Hawkins T."/>
            <person name="Richardson P."/>
            <person name="Lucas S."/>
            <person name="Kohara Y."/>
            <person name="Levine M."/>
            <person name="Satoh N."/>
            <person name="Rokhsar D.S."/>
        </authorList>
    </citation>
    <scope>NUCLEOTIDE SEQUENCE [LARGE SCALE GENOMIC DNA]</scope>
</reference>
<dbReference type="InParanoid" id="H2XUS0"/>
<evidence type="ECO:0000313" key="1">
    <source>
        <dbReference type="Ensembl" id="ENSCINP00000033404.1"/>
    </source>
</evidence>
<dbReference type="Proteomes" id="UP000008144">
    <property type="component" value="Unassembled WGS sequence"/>
</dbReference>